<dbReference type="PANTHER" id="PTHR48083">
    <property type="entry name" value="MEDIUM-CHAIN SPECIFIC ACYL-COA DEHYDROGENASE, MITOCHONDRIAL-RELATED"/>
    <property type="match status" value="1"/>
</dbReference>
<evidence type="ECO:0000256" key="2">
    <source>
        <dbReference type="ARBA" id="ARBA00009347"/>
    </source>
</evidence>
<dbReference type="STRING" id="177413.SAMN05660859_1248"/>
<dbReference type="SUPFAM" id="SSF56645">
    <property type="entry name" value="Acyl-CoA dehydrogenase NM domain-like"/>
    <property type="match status" value="1"/>
</dbReference>
<dbReference type="AlphaFoldDB" id="A0A1G4QKI3"/>
<sequence length="376" mass="40307">MLDIAANRTRGHESLLGDLRRLARHTTALDEDGSFPTQDIARLAAIGALTAPFGGGEVAGIAIGAPDELMEVLRLIGHGGLPLGRLYEGHVNAAALIIRYGTREQIRRARRRAAEGALFGVWNTEGADGVRLVREAGALRLAGTKTFASGAGHVACPLITARDADGAWQMVLPQLDDAARADLSDWRAHGMRASATGSFRFSGLAVAPEDLLGGPGDYHRPPHFSAGAWRFCAVQLGGIERLVDEAKDFLQANGRHEDPHQLARMGETLIAAETARLWVRRAAHLAEAAGVADTPEAAERAVAYVNLARSAVERCGLETLERVQRSVGLAGFLRTHPLERLCRDLATYLRQPAPDRALCAGAAHAFRDEAAGDLWR</sequence>
<reference evidence="8" key="1">
    <citation type="submission" date="2016-10" db="EMBL/GenBank/DDBJ databases">
        <authorList>
            <person name="Varghese N."/>
            <person name="Submissions S."/>
        </authorList>
    </citation>
    <scope>NUCLEOTIDE SEQUENCE [LARGE SCALE GENOMIC DNA]</scope>
    <source>
        <strain evidence="8">CGMCC 1.1761</strain>
    </source>
</reference>
<evidence type="ECO:0000256" key="4">
    <source>
        <dbReference type="ARBA" id="ARBA00022827"/>
    </source>
</evidence>
<dbReference type="InterPro" id="IPR037069">
    <property type="entry name" value="AcylCoA_DH/ox_N_sf"/>
</dbReference>
<evidence type="ECO:0000313" key="8">
    <source>
        <dbReference type="Proteomes" id="UP000198889"/>
    </source>
</evidence>
<keyword evidence="3" id="KW-0285">Flavoprotein</keyword>
<dbReference type="GO" id="GO:0050660">
    <property type="term" value="F:flavin adenine dinucleotide binding"/>
    <property type="evidence" value="ECO:0007669"/>
    <property type="project" value="InterPro"/>
</dbReference>
<dbReference type="PANTHER" id="PTHR48083:SF37">
    <property type="entry name" value="DEHYDROGENASE, PUTATIVE-RELATED"/>
    <property type="match status" value="1"/>
</dbReference>
<dbReference type="EMBL" id="FMTP01000001">
    <property type="protein sequence ID" value="SCW44589.1"/>
    <property type="molecule type" value="Genomic_DNA"/>
</dbReference>
<proteinExistence type="inferred from homology"/>
<evidence type="ECO:0000313" key="7">
    <source>
        <dbReference type="EMBL" id="SCW44589.1"/>
    </source>
</evidence>
<comment type="similarity">
    <text evidence="2">Belongs to the acyl-CoA dehydrogenase family.</text>
</comment>
<feature type="domain" description="Acyl-CoA dehydrogenase/oxidase C-terminal" evidence="6">
    <location>
        <begin position="227"/>
        <end position="346"/>
    </location>
</feature>
<keyword evidence="5" id="KW-0560">Oxidoreductase</keyword>
<evidence type="ECO:0000256" key="5">
    <source>
        <dbReference type="ARBA" id="ARBA00023002"/>
    </source>
</evidence>
<dbReference type="Gene3D" id="1.10.540.10">
    <property type="entry name" value="Acyl-CoA dehydrogenase/oxidase, N-terminal domain"/>
    <property type="match status" value="1"/>
</dbReference>
<keyword evidence="8" id="KW-1185">Reference proteome</keyword>
<gene>
    <name evidence="7" type="ORF">SAMN05660859_1248</name>
</gene>
<dbReference type="GO" id="GO:0003995">
    <property type="term" value="F:acyl-CoA dehydrogenase activity"/>
    <property type="evidence" value="ECO:0007669"/>
    <property type="project" value="TreeGrafter"/>
</dbReference>
<dbReference type="Gene3D" id="1.20.140.10">
    <property type="entry name" value="Butyryl-CoA Dehydrogenase, subunit A, domain 3"/>
    <property type="match status" value="1"/>
</dbReference>
<dbReference type="InterPro" id="IPR036250">
    <property type="entry name" value="AcylCo_DH-like_C"/>
</dbReference>
<dbReference type="GO" id="GO:0005737">
    <property type="term" value="C:cytoplasm"/>
    <property type="evidence" value="ECO:0007669"/>
    <property type="project" value="TreeGrafter"/>
</dbReference>
<evidence type="ECO:0000256" key="3">
    <source>
        <dbReference type="ARBA" id="ARBA00022630"/>
    </source>
</evidence>
<dbReference type="Proteomes" id="UP000198889">
    <property type="component" value="Unassembled WGS sequence"/>
</dbReference>
<dbReference type="RefSeq" id="WP_091436953.1">
    <property type="nucleotide sequence ID" value="NZ_FMTP01000001.1"/>
</dbReference>
<evidence type="ECO:0000256" key="1">
    <source>
        <dbReference type="ARBA" id="ARBA00001974"/>
    </source>
</evidence>
<dbReference type="Pfam" id="PF00441">
    <property type="entry name" value="Acyl-CoA_dh_1"/>
    <property type="match status" value="1"/>
</dbReference>
<dbReference type="InterPro" id="IPR050741">
    <property type="entry name" value="Acyl-CoA_dehydrogenase"/>
</dbReference>
<protein>
    <submittedName>
        <fullName evidence="7">Acyl-CoA dehydrogenase</fullName>
    </submittedName>
</protein>
<dbReference type="InterPro" id="IPR046373">
    <property type="entry name" value="Acyl-CoA_Oxase/DH_mid-dom_sf"/>
</dbReference>
<dbReference type="InterPro" id="IPR009100">
    <property type="entry name" value="AcylCoA_DH/oxidase_NM_dom_sf"/>
</dbReference>
<dbReference type="Gene3D" id="2.40.110.10">
    <property type="entry name" value="Butyryl-CoA Dehydrogenase, subunit A, domain 2"/>
    <property type="match status" value="1"/>
</dbReference>
<dbReference type="SUPFAM" id="SSF47203">
    <property type="entry name" value="Acyl-CoA dehydrogenase C-terminal domain-like"/>
    <property type="match status" value="1"/>
</dbReference>
<name>A0A1G4QKI3_9HYPH</name>
<organism evidence="7 8">
    <name type="scientific">Ancylobacter rudongensis</name>
    <dbReference type="NCBI Taxonomy" id="177413"/>
    <lineage>
        <taxon>Bacteria</taxon>
        <taxon>Pseudomonadati</taxon>
        <taxon>Pseudomonadota</taxon>
        <taxon>Alphaproteobacteria</taxon>
        <taxon>Hyphomicrobiales</taxon>
        <taxon>Xanthobacteraceae</taxon>
        <taxon>Ancylobacter</taxon>
    </lineage>
</organism>
<accession>A0A1G4QKI3</accession>
<comment type="cofactor">
    <cofactor evidence="1">
        <name>FAD</name>
        <dbReference type="ChEBI" id="CHEBI:57692"/>
    </cofactor>
</comment>
<dbReference type="GO" id="GO:0033539">
    <property type="term" value="P:fatty acid beta-oxidation using acyl-CoA dehydrogenase"/>
    <property type="evidence" value="ECO:0007669"/>
    <property type="project" value="TreeGrafter"/>
</dbReference>
<dbReference type="InterPro" id="IPR009075">
    <property type="entry name" value="AcylCo_DH/oxidase_C"/>
</dbReference>
<keyword evidence="4" id="KW-0274">FAD</keyword>
<evidence type="ECO:0000259" key="6">
    <source>
        <dbReference type="Pfam" id="PF00441"/>
    </source>
</evidence>